<feature type="compositionally biased region" description="Pro residues" evidence="1">
    <location>
        <begin position="347"/>
        <end position="359"/>
    </location>
</feature>
<organism evidence="3 4">
    <name type="scientific">Penicillium atrosanguineum</name>
    <dbReference type="NCBI Taxonomy" id="1132637"/>
    <lineage>
        <taxon>Eukaryota</taxon>
        <taxon>Fungi</taxon>
        <taxon>Dikarya</taxon>
        <taxon>Ascomycota</taxon>
        <taxon>Pezizomycotina</taxon>
        <taxon>Eurotiomycetes</taxon>
        <taxon>Eurotiomycetidae</taxon>
        <taxon>Eurotiales</taxon>
        <taxon>Aspergillaceae</taxon>
        <taxon>Penicillium</taxon>
    </lineage>
</organism>
<evidence type="ECO:0000313" key="3">
    <source>
        <dbReference type="EMBL" id="KAJ5299114.1"/>
    </source>
</evidence>
<feature type="region of interest" description="Disordered" evidence="1">
    <location>
        <begin position="260"/>
        <end position="395"/>
    </location>
</feature>
<proteinExistence type="predicted"/>
<evidence type="ECO:0000313" key="4">
    <source>
        <dbReference type="Proteomes" id="UP001147746"/>
    </source>
</evidence>
<sequence length="574" mass="63446">MSGAEVIAVVACVAAVVSAYHDGGQLFRTIKEKWHNRRHSNETSATDLEWSLVRGHEDILTHWNIRAAHLGRRYEEGDAIAREQMKDIVITLQSALLTHLRYAEGHEARLDMLKLLAASDRGRASTISVLHDLYQRQAQTAAVPWPIALAVGPPVVDPSSSLAYYMGLIERLSSSQVADTRDWSRGGRASGGTSLPGMITGSPPESHGFVRQAESVSLLSRERRSSTFGSIGSWWKDIRRRSSADATSVAEVESIPRPAFYCPAIPPTASTEPEIREDESEAIEEPPKVKKQRKKVEQDEITRELTTNMWNHDTKSETDSETEFESAEEGDIPPLQSPPQIGDHPIAPTPTSVPGPAPAPSVASSTTRVSNQDRASAPSIASSDTTSSNPSMYIPRNPNGISYWPPSKDNKYSGFCKGAWKLSSGMGGLKVHSEPVGYFTLITKLRCYKCFFAMPLAKESSRNDHRPDTHAYVHKATGIRYRWFFLAKSHVECKRAGVEMPNYVRGAFGCIFCCAQRNEMAPRFETLDAFMVHLGEHRCMNAAALLERTRCVVGRIAGDDEEFDINIPPTHTND</sequence>
<reference evidence="3" key="1">
    <citation type="submission" date="2022-12" db="EMBL/GenBank/DDBJ databases">
        <authorList>
            <person name="Petersen C."/>
        </authorList>
    </citation>
    <scope>NUCLEOTIDE SEQUENCE</scope>
    <source>
        <strain evidence="3">IBT 21472</strain>
    </source>
</reference>
<evidence type="ECO:0008006" key="5">
    <source>
        <dbReference type="Google" id="ProtNLM"/>
    </source>
</evidence>
<name>A0A9W9PL62_9EURO</name>
<evidence type="ECO:0000256" key="1">
    <source>
        <dbReference type="SAM" id="MobiDB-lite"/>
    </source>
</evidence>
<protein>
    <recommendedName>
        <fullName evidence="5">C2H2-type domain-containing protein</fullName>
    </recommendedName>
</protein>
<dbReference type="EMBL" id="JAPZBO010000010">
    <property type="protein sequence ID" value="KAJ5299114.1"/>
    <property type="molecule type" value="Genomic_DNA"/>
</dbReference>
<dbReference type="Proteomes" id="UP001147746">
    <property type="component" value="Unassembled WGS sequence"/>
</dbReference>
<feature type="region of interest" description="Disordered" evidence="1">
    <location>
        <begin position="180"/>
        <end position="209"/>
    </location>
</feature>
<feature type="signal peptide" evidence="2">
    <location>
        <begin position="1"/>
        <end position="19"/>
    </location>
</feature>
<feature type="compositionally biased region" description="Acidic residues" evidence="1">
    <location>
        <begin position="275"/>
        <end position="284"/>
    </location>
</feature>
<accession>A0A9W9PL62</accession>
<reference evidence="3" key="2">
    <citation type="journal article" date="2023" name="IMA Fungus">
        <title>Comparative genomic study of the Penicillium genus elucidates a diverse pangenome and 15 lateral gene transfer events.</title>
        <authorList>
            <person name="Petersen C."/>
            <person name="Sorensen T."/>
            <person name="Nielsen M.R."/>
            <person name="Sondergaard T.E."/>
            <person name="Sorensen J.L."/>
            <person name="Fitzpatrick D.A."/>
            <person name="Frisvad J.C."/>
            <person name="Nielsen K.L."/>
        </authorList>
    </citation>
    <scope>NUCLEOTIDE SEQUENCE</scope>
    <source>
        <strain evidence="3">IBT 21472</strain>
    </source>
</reference>
<feature type="chain" id="PRO_5040992336" description="C2H2-type domain-containing protein" evidence="2">
    <location>
        <begin position="20"/>
        <end position="574"/>
    </location>
</feature>
<gene>
    <name evidence="3" type="ORF">N7476_010671</name>
</gene>
<dbReference type="AlphaFoldDB" id="A0A9W9PL62"/>
<keyword evidence="2" id="KW-0732">Signal</keyword>
<feature type="compositionally biased region" description="Acidic residues" evidence="1">
    <location>
        <begin position="319"/>
        <end position="331"/>
    </location>
</feature>
<comment type="caution">
    <text evidence="3">The sequence shown here is derived from an EMBL/GenBank/DDBJ whole genome shotgun (WGS) entry which is preliminary data.</text>
</comment>
<keyword evidence="4" id="KW-1185">Reference proteome</keyword>
<feature type="compositionally biased region" description="Polar residues" evidence="1">
    <location>
        <begin position="368"/>
        <end position="391"/>
    </location>
</feature>
<evidence type="ECO:0000256" key="2">
    <source>
        <dbReference type="SAM" id="SignalP"/>
    </source>
</evidence>